<comment type="caution">
    <text evidence="2">The sequence shown here is derived from an EMBL/GenBank/DDBJ whole genome shotgun (WGS) entry which is preliminary data.</text>
</comment>
<dbReference type="AlphaFoldDB" id="A0AAN6UGC7"/>
<feature type="region of interest" description="Disordered" evidence="1">
    <location>
        <begin position="1"/>
        <end position="74"/>
    </location>
</feature>
<dbReference type="FunFam" id="3.40.50.300:FF:002548">
    <property type="entry name" value="DNA kinase/phosphatase Pnk1"/>
    <property type="match status" value="1"/>
</dbReference>
<organism evidence="2 3">
    <name type="scientific">Trichocladium antarcticum</name>
    <dbReference type="NCBI Taxonomy" id="1450529"/>
    <lineage>
        <taxon>Eukaryota</taxon>
        <taxon>Fungi</taxon>
        <taxon>Dikarya</taxon>
        <taxon>Ascomycota</taxon>
        <taxon>Pezizomycotina</taxon>
        <taxon>Sordariomycetes</taxon>
        <taxon>Sordariomycetidae</taxon>
        <taxon>Sordariales</taxon>
        <taxon>Chaetomiaceae</taxon>
        <taxon>Trichocladium</taxon>
    </lineage>
</organism>
<reference evidence="2" key="2">
    <citation type="submission" date="2023-05" db="EMBL/GenBank/DDBJ databases">
        <authorList>
            <consortium name="Lawrence Berkeley National Laboratory"/>
            <person name="Steindorff A."/>
            <person name="Hensen N."/>
            <person name="Bonometti L."/>
            <person name="Westerberg I."/>
            <person name="Brannstrom I.O."/>
            <person name="Guillou S."/>
            <person name="Cros-Aarteil S."/>
            <person name="Calhoun S."/>
            <person name="Haridas S."/>
            <person name="Kuo A."/>
            <person name="Mondo S."/>
            <person name="Pangilinan J."/>
            <person name="Riley R."/>
            <person name="Labutti K."/>
            <person name="Andreopoulos B."/>
            <person name="Lipzen A."/>
            <person name="Chen C."/>
            <person name="Yanf M."/>
            <person name="Daum C."/>
            <person name="Ng V."/>
            <person name="Clum A."/>
            <person name="Ohm R."/>
            <person name="Martin F."/>
            <person name="Silar P."/>
            <person name="Natvig D."/>
            <person name="Lalanne C."/>
            <person name="Gautier V."/>
            <person name="Ament-Velasquez S.L."/>
            <person name="Kruys A."/>
            <person name="Hutchinson M.I."/>
            <person name="Powell A.J."/>
            <person name="Barry K."/>
            <person name="Miller A.N."/>
            <person name="Grigoriev I.V."/>
            <person name="Debuchy R."/>
            <person name="Gladieux P."/>
            <person name="Thoren M.H."/>
            <person name="Johannesson H."/>
        </authorList>
    </citation>
    <scope>NUCLEOTIDE SEQUENCE</scope>
    <source>
        <strain evidence="2">CBS 123565</strain>
    </source>
</reference>
<dbReference type="Proteomes" id="UP001304895">
    <property type="component" value="Unassembled WGS sequence"/>
</dbReference>
<dbReference type="Gene3D" id="3.40.50.300">
    <property type="entry name" value="P-loop containing nucleotide triphosphate hydrolases"/>
    <property type="match status" value="1"/>
</dbReference>
<dbReference type="PANTHER" id="PTHR12083:SF9">
    <property type="entry name" value="BIFUNCTIONAL POLYNUCLEOTIDE PHOSPHATASE_KINASE"/>
    <property type="match status" value="1"/>
</dbReference>
<protein>
    <submittedName>
        <fullName evidence="2">PNK3P-domain-containing protein</fullName>
    </submittedName>
</protein>
<dbReference type="InterPro" id="IPR006551">
    <property type="entry name" value="Polynucleotide_phosphatase"/>
</dbReference>
<dbReference type="GO" id="GO:0046404">
    <property type="term" value="F:ATP-dependent polydeoxyribonucleotide 5'-hydroxyl-kinase activity"/>
    <property type="evidence" value="ECO:0007669"/>
    <property type="project" value="TreeGrafter"/>
</dbReference>
<keyword evidence="3" id="KW-1185">Reference proteome</keyword>
<dbReference type="NCBIfam" id="TIGR01664">
    <property type="entry name" value="DNA-3'-Pase"/>
    <property type="match status" value="1"/>
</dbReference>
<dbReference type="PANTHER" id="PTHR12083">
    <property type="entry name" value="BIFUNCTIONAL POLYNUCLEOTIDE PHOSPHATASE/KINASE"/>
    <property type="match status" value="1"/>
</dbReference>
<evidence type="ECO:0000256" key="1">
    <source>
        <dbReference type="SAM" id="MobiDB-lite"/>
    </source>
</evidence>
<dbReference type="InterPro" id="IPR036412">
    <property type="entry name" value="HAD-like_sf"/>
</dbReference>
<dbReference type="Gene3D" id="3.40.50.1000">
    <property type="entry name" value="HAD superfamily/HAD-like"/>
    <property type="match status" value="1"/>
</dbReference>
<dbReference type="InterPro" id="IPR013954">
    <property type="entry name" value="PNK3P"/>
</dbReference>
<evidence type="ECO:0000313" key="3">
    <source>
        <dbReference type="Proteomes" id="UP001304895"/>
    </source>
</evidence>
<proteinExistence type="predicted"/>
<dbReference type="GO" id="GO:0003690">
    <property type="term" value="F:double-stranded DNA binding"/>
    <property type="evidence" value="ECO:0007669"/>
    <property type="project" value="TreeGrafter"/>
</dbReference>
<dbReference type="NCBIfam" id="TIGR01662">
    <property type="entry name" value="HAD-SF-IIIA"/>
    <property type="match status" value="1"/>
</dbReference>
<dbReference type="Pfam" id="PF13671">
    <property type="entry name" value="AAA_33"/>
    <property type="match status" value="1"/>
</dbReference>
<dbReference type="GO" id="GO:0046403">
    <property type="term" value="F:polynucleotide 3'-phosphatase activity"/>
    <property type="evidence" value="ECO:0007669"/>
    <property type="project" value="TreeGrafter"/>
</dbReference>
<dbReference type="EMBL" id="MU853419">
    <property type="protein sequence ID" value="KAK4132220.1"/>
    <property type="molecule type" value="Genomic_DNA"/>
</dbReference>
<dbReference type="SUPFAM" id="SSF56784">
    <property type="entry name" value="HAD-like"/>
    <property type="match status" value="1"/>
</dbReference>
<dbReference type="InterPro" id="IPR006549">
    <property type="entry name" value="HAD-SF_hydro_IIIA"/>
</dbReference>
<dbReference type="InterPro" id="IPR023214">
    <property type="entry name" value="HAD_sf"/>
</dbReference>
<dbReference type="InterPro" id="IPR027417">
    <property type="entry name" value="P-loop_NTPase"/>
</dbReference>
<reference evidence="2" key="1">
    <citation type="journal article" date="2023" name="Mol. Phylogenet. Evol.">
        <title>Genome-scale phylogeny and comparative genomics of the fungal order Sordariales.</title>
        <authorList>
            <person name="Hensen N."/>
            <person name="Bonometti L."/>
            <person name="Westerberg I."/>
            <person name="Brannstrom I.O."/>
            <person name="Guillou S."/>
            <person name="Cros-Aarteil S."/>
            <person name="Calhoun S."/>
            <person name="Haridas S."/>
            <person name="Kuo A."/>
            <person name="Mondo S."/>
            <person name="Pangilinan J."/>
            <person name="Riley R."/>
            <person name="LaButti K."/>
            <person name="Andreopoulos B."/>
            <person name="Lipzen A."/>
            <person name="Chen C."/>
            <person name="Yan M."/>
            <person name="Daum C."/>
            <person name="Ng V."/>
            <person name="Clum A."/>
            <person name="Steindorff A."/>
            <person name="Ohm R.A."/>
            <person name="Martin F."/>
            <person name="Silar P."/>
            <person name="Natvig D.O."/>
            <person name="Lalanne C."/>
            <person name="Gautier V."/>
            <person name="Ament-Velasquez S.L."/>
            <person name="Kruys A."/>
            <person name="Hutchinson M.I."/>
            <person name="Powell A.J."/>
            <person name="Barry K."/>
            <person name="Miller A.N."/>
            <person name="Grigoriev I.V."/>
            <person name="Debuchy R."/>
            <person name="Gladieux P."/>
            <person name="Hiltunen Thoren M."/>
            <person name="Johannesson H."/>
        </authorList>
    </citation>
    <scope>NUCLEOTIDE SEQUENCE</scope>
    <source>
        <strain evidence="2">CBS 123565</strain>
    </source>
</reference>
<dbReference type="FunFam" id="3.40.50.1000:FF:000078">
    <property type="entry name" value="Bifunctional polynucleotide phosphatase/kinase"/>
    <property type="match status" value="1"/>
</dbReference>
<dbReference type="SUPFAM" id="SSF52540">
    <property type="entry name" value="P-loop containing nucleoside triphosphate hydrolases"/>
    <property type="match status" value="1"/>
</dbReference>
<dbReference type="GO" id="GO:0006281">
    <property type="term" value="P:DNA repair"/>
    <property type="evidence" value="ECO:0007669"/>
    <property type="project" value="TreeGrafter"/>
</dbReference>
<name>A0AAN6UGC7_9PEZI</name>
<dbReference type="Pfam" id="PF08645">
    <property type="entry name" value="PNK3P"/>
    <property type="match status" value="1"/>
</dbReference>
<evidence type="ECO:0000313" key="2">
    <source>
        <dbReference type="EMBL" id="KAK4132220.1"/>
    </source>
</evidence>
<gene>
    <name evidence="2" type="ORF">BT67DRAFT_386036</name>
</gene>
<accession>A0AAN6UGC7</accession>
<sequence length="469" mass="52470">MVLNKTSPPSPAGKKRPAPDQDRAISPPPLKRKTGTQTAISKSAVANFFTPTSQKPKEPTTWAERSPDDDTPATLLVAKYTPPNSDISEGDAEVKRHKIAAFDLDSTLITTASGKRFTDDPADWKWWHHSIPARLRQLHNEEQYRVVIFTNQGGLVLHPDAKSKAPKSAKNRVPAFKQKCNAVLSQLGIPTTLYAATGKDNYRKPRTGMWSEMKQDYKLSESDIDHDSSVFVGDAGGRTAEVKGPGSASKDFSCSDRNLAHNIGIKYQTPEEFFWGEKPRNFVREFDVANFPFPEQEGDGGILLDKVGATDILLFVGPPGSGKSTFYWKSLKPLGYERVNQDVLKSKDKCLKAAANFLEEGDSVVVDNTNPDAETRAQWIALARKHSVPIRCVWFKTPLQLCEHNDAVRSLNKKLNPEGRQVLPKLAFNGFASRFKEPKPEEGFRDVIPVHFKFRGTREEHGIWARYWL</sequence>